<dbReference type="PaxDb" id="3880-AES79980"/>
<reference evidence="2" key="3">
    <citation type="submission" date="2015-04" db="UniProtKB">
        <authorList>
            <consortium name="EnsemblPlants"/>
        </authorList>
    </citation>
    <scope>IDENTIFICATION</scope>
    <source>
        <strain evidence="2">cv. Jemalong A17</strain>
    </source>
</reference>
<reference evidence="1 3" key="2">
    <citation type="journal article" date="2014" name="BMC Genomics">
        <title>An improved genome release (version Mt4.0) for the model legume Medicago truncatula.</title>
        <authorList>
            <person name="Tang H."/>
            <person name="Krishnakumar V."/>
            <person name="Bidwell S."/>
            <person name="Rosen B."/>
            <person name="Chan A."/>
            <person name="Zhou S."/>
            <person name="Gentzbittel L."/>
            <person name="Childs K.L."/>
            <person name="Yandell M."/>
            <person name="Gundlach H."/>
            <person name="Mayer K.F."/>
            <person name="Schwartz D.C."/>
            <person name="Town C.D."/>
        </authorList>
    </citation>
    <scope>GENOME REANNOTATION</scope>
    <source>
        <strain evidence="2 3">cv. Jemalong A17</strain>
    </source>
</reference>
<evidence type="ECO:0000313" key="3">
    <source>
        <dbReference type="Proteomes" id="UP000002051"/>
    </source>
</evidence>
<gene>
    <name evidence="1" type="ordered locus">MTR_7g075420</name>
</gene>
<sequence>MNFLVNYENERYSSLSYFTLHMALAKATEKQAIAPTSATGQSQPKSGVEFLKEEEIKRAQDAERETRAAATARRMAALKIPANSTTTSVNSLSEANECGLVGDTTSF</sequence>
<dbReference type="Proteomes" id="UP000002051">
    <property type="component" value="Unassembled WGS sequence"/>
</dbReference>
<reference evidence="1 3" key="1">
    <citation type="journal article" date="2011" name="Nature">
        <title>The Medicago genome provides insight into the evolution of rhizobial symbioses.</title>
        <authorList>
            <person name="Young N.D."/>
            <person name="Debelle F."/>
            <person name="Oldroyd G.E."/>
            <person name="Geurts R."/>
            <person name="Cannon S.B."/>
            <person name="Udvardi M.K."/>
            <person name="Benedito V.A."/>
            <person name="Mayer K.F."/>
            <person name="Gouzy J."/>
            <person name="Schoof H."/>
            <person name="Van de Peer Y."/>
            <person name="Proost S."/>
            <person name="Cook D.R."/>
            <person name="Meyers B.C."/>
            <person name="Spannagl M."/>
            <person name="Cheung F."/>
            <person name="De Mita S."/>
            <person name="Krishnakumar V."/>
            <person name="Gundlach H."/>
            <person name="Zhou S."/>
            <person name="Mudge J."/>
            <person name="Bharti A.K."/>
            <person name="Murray J.D."/>
            <person name="Naoumkina M.A."/>
            <person name="Rosen B."/>
            <person name="Silverstein K.A."/>
            <person name="Tang H."/>
            <person name="Rombauts S."/>
            <person name="Zhao P.X."/>
            <person name="Zhou P."/>
            <person name="Barbe V."/>
            <person name="Bardou P."/>
            <person name="Bechner M."/>
            <person name="Bellec A."/>
            <person name="Berger A."/>
            <person name="Berges H."/>
            <person name="Bidwell S."/>
            <person name="Bisseling T."/>
            <person name="Choisne N."/>
            <person name="Couloux A."/>
            <person name="Denny R."/>
            <person name="Deshpande S."/>
            <person name="Dai X."/>
            <person name="Doyle J.J."/>
            <person name="Dudez A.M."/>
            <person name="Farmer A.D."/>
            <person name="Fouteau S."/>
            <person name="Franken C."/>
            <person name="Gibelin C."/>
            <person name="Gish J."/>
            <person name="Goldstein S."/>
            <person name="Gonzalez A.J."/>
            <person name="Green P.J."/>
            <person name="Hallab A."/>
            <person name="Hartog M."/>
            <person name="Hua A."/>
            <person name="Humphray S.J."/>
            <person name="Jeong D.H."/>
            <person name="Jing Y."/>
            <person name="Jocker A."/>
            <person name="Kenton S.M."/>
            <person name="Kim D.J."/>
            <person name="Klee K."/>
            <person name="Lai H."/>
            <person name="Lang C."/>
            <person name="Lin S."/>
            <person name="Macmil S.L."/>
            <person name="Magdelenat G."/>
            <person name="Matthews L."/>
            <person name="McCorrison J."/>
            <person name="Monaghan E.L."/>
            <person name="Mun J.H."/>
            <person name="Najar F.Z."/>
            <person name="Nicholson C."/>
            <person name="Noirot C."/>
            <person name="O'Bleness M."/>
            <person name="Paule C.R."/>
            <person name="Poulain J."/>
            <person name="Prion F."/>
            <person name="Qin B."/>
            <person name="Qu C."/>
            <person name="Retzel E.F."/>
            <person name="Riddle C."/>
            <person name="Sallet E."/>
            <person name="Samain S."/>
            <person name="Samson N."/>
            <person name="Sanders I."/>
            <person name="Saurat O."/>
            <person name="Scarpelli C."/>
            <person name="Schiex T."/>
            <person name="Segurens B."/>
            <person name="Severin A.J."/>
            <person name="Sherrier D.J."/>
            <person name="Shi R."/>
            <person name="Sims S."/>
            <person name="Singer S.R."/>
            <person name="Sinharoy S."/>
            <person name="Sterck L."/>
            <person name="Viollet A."/>
            <person name="Wang B.B."/>
            <person name="Wang K."/>
            <person name="Wang M."/>
            <person name="Wang X."/>
            <person name="Warfsmann J."/>
            <person name="Weissenbach J."/>
            <person name="White D.D."/>
            <person name="White J.D."/>
            <person name="Wiley G.B."/>
            <person name="Wincker P."/>
            <person name="Xing Y."/>
            <person name="Yang L."/>
            <person name="Yao Z."/>
            <person name="Ying F."/>
            <person name="Zhai J."/>
            <person name="Zhou L."/>
            <person name="Zuber A."/>
            <person name="Denarie J."/>
            <person name="Dixon R.A."/>
            <person name="May G.D."/>
            <person name="Schwartz D.C."/>
            <person name="Rogers J."/>
            <person name="Quetier F."/>
            <person name="Town C.D."/>
            <person name="Roe B.A."/>
        </authorList>
    </citation>
    <scope>NUCLEOTIDE SEQUENCE [LARGE SCALE GENOMIC DNA]</scope>
    <source>
        <strain evidence="1">A17</strain>
        <strain evidence="2 3">cv. Jemalong A17</strain>
    </source>
</reference>
<name>G7L0D6_MEDTR</name>
<accession>A0A0C3W8N0</accession>
<evidence type="ECO:0000313" key="2">
    <source>
        <dbReference type="EnsemblPlants" id="AES79980"/>
    </source>
</evidence>
<organism evidence="1 3">
    <name type="scientific">Medicago truncatula</name>
    <name type="common">Barrel medic</name>
    <name type="synonym">Medicago tribuloides</name>
    <dbReference type="NCBI Taxonomy" id="3880"/>
    <lineage>
        <taxon>Eukaryota</taxon>
        <taxon>Viridiplantae</taxon>
        <taxon>Streptophyta</taxon>
        <taxon>Embryophyta</taxon>
        <taxon>Tracheophyta</taxon>
        <taxon>Spermatophyta</taxon>
        <taxon>Magnoliopsida</taxon>
        <taxon>eudicotyledons</taxon>
        <taxon>Gunneridae</taxon>
        <taxon>Pentapetalae</taxon>
        <taxon>rosids</taxon>
        <taxon>fabids</taxon>
        <taxon>Fabales</taxon>
        <taxon>Fabaceae</taxon>
        <taxon>Papilionoideae</taxon>
        <taxon>50 kb inversion clade</taxon>
        <taxon>NPAAA clade</taxon>
        <taxon>Hologalegina</taxon>
        <taxon>IRL clade</taxon>
        <taxon>Trifolieae</taxon>
        <taxon>Medicago</taxon>
    </lineage>
</organism>
<dbReference type="AlphaFoldDB" id="G7L0D6"/>
<dbReference type="HOGENOM" id="CLU_2213871_0_0_1"/>
<dbReference type="EnsemblPlants" id="AES79980">
    <property type="protein sequence ID" value="AES79980"/>
    <property type="gene ID" value="MTR_7g075420"/>
</dbReference>
<evidence type="ECO:0000313" key="1">
    <source>
        <dbReference type="EMBL" id="AES79980.2"/>
    </source>
</evidence>
<proteinExistence type="predicted"/>
<protein>
    <submittedName>
        <fullName evidence="1 2">Uncharacterized protein</fullName>
    </submittedName>
</protein>
<accession>G7L0D6</accession>
<dbReference type="EMBL" id="CM001223">
    <property type="protein sequence ID" value="AES79980.2"/>
    <property type="molecule type" value="Genomic_DNA"/>
</dbReference>
<keyword evidence="3" id="KW-1185">Reference proteome</keyword>